<reference evidence="1" key="2">
    <citation type="submission" date="2012-12" db="EMBL/GenBank/DDBJ databases">
        <authorList>
            <person name="Gao Y.W."/>
            <person name="Fan S.T."/>
            <person name="Sun H.T."/>
            <person name="Wang Z."/>
            <person name="Gao X.L."/>
            <person name="Li Y.G."/>
            <person name="Wang T.C."/>
            <person name="Zhang K."/>
            <person name="Xu W.W."/>
            <person name="Yu Z.J."/>
            <person name="Xia X.Z."/>
        </authorList>
    </citation>
    <scope>NUCLEOTIDE SEQUENCE</scope>
    <source>
        <strain evidence="1">FR3</strain>
    </source>
</reference>
<evidence type="ECO:0000313" key="1">
    <source>
        <dbReference type="EMBL" id="CRZ25423.1"/>
    </source>
</evidence>
<protein>
    <submittedName>
        <fullName evidence="1">Bm629</fullName>
    </submittedName>
</protein>
<accession>A0A0H5S9R8</accession>
<proteinExistence type="predicted"/>
<gene>
    <name evidence="1" type="ORF">Bm629</name>
    <name evidence="1" type="ORF">BM_Bm629</name>
</gene>
<organism evidence="1">
    <name type="scientific">Brugia malayi</name>
    <name type="common">Filarial nematode worm</name>
    <dbReference type="NCBI Taxonomy" id="6279"/>
    <lineage>
        <taxon>Eukaryota</taxon>
        <taxon>Metazoa</taxon>
        <taxon>Ecdysozoa</taxon>
        <taxon>Nematoda</taxon>
        <taxon>Chromadorea</taxon>
        <taxon>Rhabditida</taxon>
        <taxon>Spirurina</taxon>
        <taxon>Spiruromorpha</taxon>
        <taxon>Filarioidea</taxon>
        <taxon>Onchocercidae</taxon>
        <taxon>Brugia</taxon>
    </lineage>
</organism>
<dbReference type="AlphaFoldDB" id="A0A0H5S9R8"/>
<sequence length="116" mass="13405">MFNDQTQYANKNLPKSLHKKKSSCCSHGNEKNCTVRFNEGLLTGSTEMLNATKFYQNCANEDTESHWMEIYNEQKIIEQISSERTHSAESKIDGNFNGYLQRCHEMENIDKVAYKG</sequence>
<reference evidence="1" key="1">
    <citation type="journal article" date="2007" name="Science">
        <title>Draft genome of the filarial nematode parasite Brugia malayi.</title>
        <authorList>
            <person name="Ghedin E."/>
            <person name="Wang S."/>
            <person name="Spiro D."/>
            <person name="Caler E."/>
            <person name="Zhao Q."/>
            <person name="Crabtree J."/>
            <person name="Allen J.E."/>
            <person name="Delcher A.L."/>
            <person name="Guiliano D.B."/>
            <person name="Miranda-Saavedra D."/>
            <person name="Angiuoli S.V."/>
            <person name="Creasy T."/>
            <person name="Amedeo P."/>
            <person name="Haas B."/>
            <person name="El-Sayed N.M."/>
            <person name="Wortman J.R."/>
            <person name="Feldblyum T."/>
            <person name="Tallon L."/>
            <person name="Schatz M."/>
            <person name="Shumway M."/>
            <person name="Koo H."/>
            <person name="Salzberg S.L."/>
            <person name="Schobel S."/>
            <person name="Pertea M."/>
            <person name="Pop M."/>
            <person name="White O."/>
            <person name="Barton G.J."/>
            <person name="Carlow C.K."/>
            <person name="Crawford M.J."/>
            <person name="Daub J."/>
            <person name="Dimmic M.W."/>
            <person name="Estes C.F."/>
            <person name="Foster J.M."/>
            <person name="Ganatra M."/>
            <person name="Gregory W.F."/>
            <person name="Johnson N.M."/>
            <person name="Jin J."/>
            <person name="Komuniecki R."/>
            <person name="Korf I."/>
            <person name="Kumar S."/>
            <person name="Laney S."/>
            <person name="Li B.W."/>
            <person name="Li W."/>
            <person name="Lindblom T.H."/>
            <person name="Lustigman S."/>
            <person name="Ma D."/>
            <person name="Maina C.V."/>
            <person name="Martin D.M."/>
            <person name="McCarter J.P."/>
            <person name="McReynolds L."/>
            <person name="Mitreva M."/>
            <person name="Nutman T.B."/>
            <person name="Parkinson J."/>
            <person name="Peregrin-Alvarez J.M."/>
            <person name="Poole C."/>
            <person name="Ren Q."/>
            <person name="Saunders L."/>
            <person name="Sluder A.E."/>
            <person name="Smith K."/>
            <person name="Stanke M."/>
            <person name="Unnasch T.R."/>
            <person name="Ware J."/>
            <person name="Wei A.D."/>
            <person name="Weil G."/>
            <person name="Williams D.J."/>
            <person name="Zhang Y."/>
            <person name="Williams S.A."/>
            <person name="Fraser-Liggett C."/>
            <person name="Slatko B."/>
            <person name="Blaxter M.L."/>
            <person name="Scott A.L."/>
        </authorList>
    </citation>
    <scope>NUCLEOTIDE SEQUENCE</scope>
    <source>
        <strain evidence="1">FR3</strain>
    </source>
</reference>
<dbReference type="EMBL" id="LN857008">
    <property type="protein sequence ID" value="CRZ25423.1"/>
    <property type="molecule type" value="Genomic_DNA"/>
</dbReference>
<name>A0A0H5S9R8_BRUMA</name>